<dbReference type="Pfam" id="PF01850">
    <property type="entry name" value="PIN"/>
    <property type="match status" value="1"/>
</dbReference>
<dbReference type="InterPro" id="IPR029060">
    <property type="entry name" value="PIN-like_dom_sf"/>
</dbReference>
<evidence type="ECO:0000313" key="3">
    <source>
        <dbReference type="Proteomes" id="UP000254771"/>
    </source>
</evidence>
<dbReference type="InterPro" id="IPR002716">
    <property type="entry name" value="PIN_dom"/>
</dbReference>
<dbReference type="AlphaFoldDB" id="A0A370DBG4"/>
<organism evidence="2 3">
    <name type="scientific">endosymbiont of Escarpia spicata</name>
    <dbReference type="NCBI Taxonomy" id="2200908"/>
    <lineage>
        <taxon>Bacteria</taxon>
        <taxon>Pseudomonadati</taxon>
        <taxon>Pseudomonadota</taxon>
        <taxon>Gammaproteobacteria</taxon>
        <taxon>sulfur-oxidizing symbionts</taxon>
    </lineage>
</organism>
<dbReference type="PANTHER" id="PTHR39664:SF2">
    <property type="entry name" value="NUCLEIC ACID-BINDING PROTEIN, CONTAINING PIN DOMAIN-RELATED"/>
    <property type="match status" value="1"/>
</dbReference>
<dbReference type="CDD" id="cd18683">
    <property type="entry name" value="PIN_VapC-like"/>
    <property type="match status" value="1"/>
</dbReference>
<dbReference type="SUPFAM" id="SSF88723">
    <property type="entry name" value="PIN domain-like"/>
    <property type="match status" value="1"/>
</dbReference>
<sequence>MIGVDTNVVVRLLTRDDESQYQTALSLFDGNQIFIPNTVILELEWVLRFAYRFKPAQIADALEKLAGLDQVTIDRPDDLSLALQGLRNNMDFADALHLAISATSTHQFATFDQKLTRNALHTSCQVKLLD</sequence>
<accession>A0A370DBG4</accession>
<proteinExistence type="predicted"/>
<name>A0A370DBG4_9GAMM</name>
<keyword evidence="3" id="KW-1185">Reference proteome</keyword>
<evidence type="ECO:0000259" key="1">
    <source>
        <dbReference type="Pfam" id="PF01850"/>
    </source>
</evidence>
<comment type="caution">
    <text evidence="2">The sequence shown here is derived from an EMBL/GenBank/DDBJ whole genome shotgun (WGS) entry which is preliminary data.</text>
</comment>
<feature type="domain" description="PIN" evidence="1">
    <location>
        <begin position="4"/>
        <end position="118"/>
    </location>
</feature>
<gene>
    <name evidence="2" type="ORF">DIZ78_16240</name>
</gene>
<reference evidence="2 3" key="1">
    <citation type="journal article" date="2018" name="ISME J.">
        <title>Endosymbiont genomes yield clues of tubeworm success.</title>
        <authorList>
            <person name="Li Y."/>
            <person name="Liles M.R."/>
            <person name="Halanych K.M."/>
        </authorList>
    </citation>
    <scope>NUCLEOTIDE SEQUENCE [LARGE SCALE GENOMIC DNA]</scope>
    <source>
        <strain evidence="2">A1462</strain>
    </source>
</reference>
<dbReference type="EMBL" id="QFXE01000021">
    <property type="protein sequence ID" value="RDH82242.1"/>
    <property type="molecule type" value="Genomic_DNA"/>
</dbReference>
<evidence type="ECO:0000313" key="2">
    <source>
        <dbReference type="EMBL" id="RDH82242.1"/>
    </source>
</evidence>
<dbReference type="Proteomes" id="UP000254771">
    <property type="component" value="Unassembled WGS sequence"/>
</dbReference>
<dbReference type="PANTHER" id="PTHR39664">
    <property type="match status" value="1"/>
</dbReference>
<protein>
    <submittedName>
        <fullName evidence="2">PIN domain nuclease</fullName>
    </submittedName>
</protein>
<dbReference type="Gene3D" id="3.40.50.1010">
    <property type="entry name" value="5'-nuclease"/>
    <property type="match status" value="1"/>
</dbReference>